<proteinExistence type="predicted"/>
<protein>
    <recommendedName>
        <fullName evidence="3">Protein kinase domain-containing protein</fullName>
    </recommendedName>
</protein>
<evidence type="ECO:0000313" key="1">
    <source>
        <dbReference type="EMBL" id="KAE8363787.1"/>
    </source>
</evidence>
<gene>
    <name evidence="1" type="ORF">BDV27DRAFT_129475</name>
</gene>
<organism evidence="1 2">
    <name type="scientific">Aspergillus caelatus</name>
    <dbReference type="NCBI Taxonomy" id="61420"/>
    <lineage>
        <taxon>Eukaryota</taxon>
        <taxon>Fungi</taxon>
        <taxon>Dikarya</taxon>
        <taxon>Ascomycota</taxon>
        <taxon>Pezizomycotina</taxon>
        <taxon>Eurotiomycetes</taxon>
        <taxon>Eurotiomycetidae</taxon>
        <taxon>Eurotiales</taxon>
        <taxon>Aspergillaceae</taxon>
        <taxon>Aspergillus</taxon>
        <taxon>Aspergillus subgen. Circumdati</taxon>
    </lineage>
</organism>
<accession>A0A5N7A1P9</accession>
<dbReference type="EMBL" id="ML737667">
    <property type="protein sequence ID" value="KAE8363787.1"/>
    <property type="molecule type" value="Genomic_DNA"/>
</dbReference>
<dbReference type="RefSeq" id="XP_031926868.1">
    <property type="nucleotide sequence ID" value="XM_032067206.1"/>
</dbReference>
<dbReference type="AlphaFoldDB" id="A0A5N7A1P9"/>
<evidence type="ECO:0000313" key="2">
    <source>
        <dbReference type="Proteomes" id="UP000326268"/>
    </source>
</evidence>
<keyword evidence="2" id="KW-1185">Reference proteome</keyword>
<dbReference type="GeneID" id="43651652"/>
<sequence length="56" mass="6714">MRFQRHAPFIRPLINEILEPSDPLARVLKHLDVKYVARRILEALAVIHDYDYVHTY</sequence>
<dbReference type="OrthoDB" id="5979581at2759"/>
<dbReference type="Proteomes" id="UP000326268">
    <property type="component" value="Unassembled WGS sequence"/>
</dbReference>
<name>A0A5N7A1P9_9EURO</name>
<reference evidence="1 2" key="1">
    <citation type="submission" date="2019-04" db="EMBL/GenBank/DDBJ databases">
        <title>Friends and foes A comparative genomics studyof 23 Aspergillus species from section Flavi.</title>
        <authorList>
            <consortium name="DOE Joint Genome Institute"/>
            <person name="Kjaerbolling I."/>
            <person name="Vesth T."/>
            <person name="Frisvad J.C."/>
            <person name="Nybo J.L."/>
            <person name="Theobald S."/>
            <person name="Kildgaard S."/>
            <person name="Isbrandt T."/>
            <person name="Kuo A."/>
            <person name="Sato A."/>
            <person name="Lyhne E.K."/>
            <person name="Kogle M.E."/>
            <person name="Wiebenga A."/>
            <person name="Kun R.S."/>
            <person name="Lubbers R.J."/>
            <person name="Makela M.R."/>
            <person name="Barry K."/>
            <person name="Chovatia M."/>
            <person name="Clum A."/>
            <person name="Daum C."/>
            <person name="Haridas S."/>
            <person name="He G."/>
            <person name="LaButti K."/>
            <person name="Lipzen A."/>
            <person name="Mondo S."/>
            <person name="Riley R."/>
            <person name="Salamov A."/>
            <person name="Simmons B.A."/>
            <person name="Magnuson J.K."/>
            <person name="Henrissat B."/>
            <person name="Mortensen U.H."/>
            <person name="Larsen T.O."/>
            <person name="Devries R.P."/>
            <person name="Grigoriev I.V."/>
            <person name="Machida M."/>
            <person name="Baker S.E."/>
            <person name="Andersen M.R."/>
        </authorList>
    </citation>
    <scope>NUCLEOTIDE SEQUENCE [LARGE SCALE GENOMIC DNA]</scope>
    <source>
        <strain evidence="1 2">CBS 763.97</strain>
    </source>
</reference>
<evidence type="ECO:0008006" key="3">
    <source>
        <dbReference type="Google" id="ProtNLM"/>
    </source>
</evidence>